<evidence type="ECO:0000256" key="8">
    <source>
        <dbReference type="ARBA" id="ARBA00023029"/>
    </source>
</evidence>
<dbReference type="InterPro" id="IPR036388">
    <property type="entry name" value="WH-like_DNA-bd_sf"/>
</dbReference>
<comment type="catalytic activity">
    <reaction evidence="1 12">
        <text>ATP-dependent breakage, passage and rejoining of double-stranded DNA.</text>
        <dbReference type="EC" id="5.6.2.2"/>
    </reaction>
</comment>
<keyword evidence="6" id="KW-0479">Metal-binding</keyword>
<organism evidence="15 16">
    <name type="scientific">Nesidiocoris tenuis</name>
    <dbReference type="NCBI Taxonomy" id="355587"/>
    <lineage>
        <taxon>Eukaryota</taxon>
        <taxon>Metazoa</taxon>
        <taxon>Ecdysozoa</taxon>
        <taxon>Arthropoda</taxon>
        <taxon>Hexapoda</taxon>
        <taxon>Insecta</taxon>
        <taxon>Pterygota</taxon>
        <taxon>Neoptera</taxon>
        <taxon>Paraneoptera</taxon>
        <taxon>Hemiptera</taxon>
        <taxon>Heteroptera</taxon>
        <taxon>Panheteroptera</taxon>
        <taxon>Cimicomorpha</taxon>
        <taxon>Miridae</taxon>
        <taxon>Dicyphina</taxon>
        <taxon>Nesidiocoris</taxon>
    </lineage>
</organism>
<dbReference type="InterPro" id="IPR002815">
    <property type="entry name" value="Spo11/TopoVI_A"/>
</dbReference>
<dbReference type="Proteomes" id="UP001307889">
    <property type="component" value="Chromosome 1"/>
</dbReference>
<comment type="cofactor">
    <cofactor evidence="2">
        <name>Mg(2+)</name>
        <dbReference type="ChEBI" id="CHEBI:18420"/>
    </cofactor>
</comment>
<dbReference type="PANTHER" id="PTHR10848">
    <property type="entry name" value="MEIOTIC RECOMBINATION PROTEIN SPO11"/>
    <property type="match status" value="1"/>
</dbReference>
<evidence type="ECO:0000313" key="15">
    <source>
        <dbReference type="EMBL" id="BES88662.1"/>
    </source>
</evidence>
<evidence type="ECO:0000256" key="1">
    <source>
        <dbReference type="ARBA" id="ARBA00000185"/>
    </source>
</evidence>
<keyword evidence="11" id="KW-0539">Nucleus</keyword>
<name>A0ABN7A8N1_9HEMI</name>
<dbReference type="InterPro" id="IPR013049">
    <property type="entry name" value="Spo11/TopoVI_A_N"/>
</dbReference>
<dbReference type="InterPro" id="IPR013048">
    <property type="entry name" value="Meiotic_Spo11"/>
</dbReference>
<keyword evidence="9 12" id="KW-0238">DNA-binding</keyword>
<evidence type="ECO:0000259" key="13">
    <source>
        <dbReference type="Pfam" id="PF04406"/>
    </source>
</evidence>
<dbReference type="InterPro" id="IPR034136">
    <property type="entry name" value="TOPRIM_Topo6A/Spo11"/>
</dbReference>
<dbReference type="Gene3D" id="1.10.10.10">
    <property type="entry name" value="Winged helix-like DNA-binding domain superfamily/Winged helix DNA-binding domain"/>
    <property type="match status" value="1"/>
</dbReference>
<dbReference type="PRINTS" id="PR01550">
    <property type="entry name" value="TOP6AFAMILY"/>
</dbReference>
<dbReference type="PANTHER" id="PTHR10848:SF0">
    <property type="entry name" value="MEIOTIC RECOMBINATION PROTEIN SPO11"/>
    <property type="match status" value="1"/>
</dbReference>
<gene>
    <name evidence="15" type="ORF">NTJ_01469</name>
</gene>
<keyword evidence="7" id="KW-0460">Magnesium</keyword>
<dbReference type="EMBL" id="AP028909">
    <property type="protein sequence ID" value="BES88662.1"/>
    <property type="molecule type" value="Genomic_DNA"/>
</dbReference>
<evidence type="ECO:0000256" key="7">
    <source>
        <dbReference type="ARBA" id="ARBA00022842"/>
    </source>
</evidence>
<proteinExistence type="inferred from homology"/>
<evidence type="ECO:0000256" key="2">
    <source>
        <dbReference type="ARBA" id="ARBA00001946"/>
    </source>
</evidence>
<keyword evidence="10 12" id="KW-0413">Isomerase</keyword>
<dbReference type="Pfam" id="PF21180">
    <property type="entry name" value="TOP6A-Spo11_Toprim"/>
    <property type="match status" value="1"/>
</dbReference>
<protein>
    <recommendedName>
        <fullName evidence="5">DNA topoisomerase (ATP-hydrolyzing)</fullName>
        <ecNumber evidence="5">5.6.2.2</ecNumber>
    </recommendedName>
</protein>
<dbReference type="PROSITE" id="PS52041">
    <property type="entry name" value="TOPO_IIB"/>
    <property type="match status" value="1"/>
</dbReference>
<dbReference type="Pfam" id="PF04406">
    <property type="entry name" value="TP6A_N"/>
    <property type="match status" value="1"/>
</dbReference>
<evidence type="ECO:0000256" key="6">
    <source>
        <dbReference type="ARBA" id="ARBA00022723"/>
    </source>
</evidence>
<keyword evidence="8 12" id="KW-0799">Topoisomerase</keyword>
<dbReference type="InterPro" id="IPR036078">
    <property type="entry name" value="Spo11/TopoVI_A_sf"/>
</dbReference>
<evidence type="ECO:0000313" key="16">
    <source>
        <dbReference type="Proteomes" id="UP001307889"/>
    </source>
</evidence>
<dbReference type="SUPFAM" id="SSF56726">
    <property type="entry name" value="DNA topoisomerase IV, alpha subunit"/>
    <property type="match status" value="1"/>
</dbReference>
<feature type="domain" description="Topoisomerase 6 subunit A/Spo11 TOPRIM" evidence="14">
    <location>
        <begin position="192"/>
        <end position="361"/>
    </location>
</feature>
<evidence type="ECO:0000256" key="12">
    <source>
        <dbReference type="PROSITE-ProRule" id="PRU01385"/>
    </source>
</evidence>
<evidence type="ECO:0000259" key="14">
    <source>
        <dbReference type="Pfam" id="PF21180"/>
    </source>
</evidence>
<feature type="active site" description="O-(5'-phospho-DNA)-tyrosine intermediate" evidence="12">
    <location>
        <position position="111"/>
    </location>
</feature>
<dbReference type="PRINTS" id="PR01551">
    <property type="entry name" value="SPO11HOMOLOG"/>
</dbReference>
<evidence type="ECO:0000256" key="3">
    <source>
        <dbReference type="ARBA" id="ARBA00004123"/>
    </source>
</evidence>
<evidence type="ECO:0000256" key="11">
    <source>
        <dbReference type="ARBA" id="ARBA00023242"/>
    </source>
</evidence>
<evidence type="ECO:0000256" key="4">
    <source>
        <dbReference type="ARBA" id="ARBA00006559"/>
    </source>
</evidence>
<dbReference type="EC" id="5.6.2.2" evidence="5"/>
<sequence>MSWDEVAHAVSILQVNLLERSILSNDRNVESTVESSEIRKNEIMTSLRELFYGLKDSRDRNEVLHIHYGENQRMTCMPHDSGIGYYVALIVEKMYLNVLTKTYSTRRSIYYERPEIFKTQAAVDSAVNRVCHILDLPQWELGILSTSKGLIYGPLIIRLASGLEIDCTGQNGGTLIPQDLSNGAELETGANFALVVEKDTVFQKLLHTELGQPQSRCILVTGKGYPDLNTRLLVRKITTELMLPTFAIVDGDPHGVEIFFNYKYGSMSQHHLNRVLAAPDIFWLGVHPSDMINLPEDQLIPQNPSDVAKIKTFFQRKYVIDCQPLHDQLSELFRCQRKCEIEALYHFSHKYLSDTYIPLKISSGQFL</sequence>
<accession>A0ABN7A8N1</accession>
<evidence type="ECO:0000256" key="9">
    <source>
        <dbReference type="ARBA" id="ARBA00023125"/>
    </source>
</evidence>
<reference evidence="15 16" key="1">
    <citation type="submission" date="2023-09" db="EMBL/GenBank/DDBJ databases">
        <title>Nesidiocoris tenuis whole genome shotgun sequence.</title>
        <authorList>
            <person name="Shibata T."/>
            <person name="Shimoda M."/>
            <person name="Kobayashi T."/>
            <person name="Uehara T."/>
        </authorList>
    </citation>
    <scope>NUCLEOTIDE SEQUENCE [LARGE SCALE GENOMIC DNA]</scope>
    <source>
        <strain evidence="15 16">Japan</strain>
    </source>
</reference>
<comment type="subcellular location">
    <subcellularLocation>
        <location evidence="3">Nucleus</location>
    </subcellularLocation>
</comment>
<dbReference type="CDD" id="cd00223">
    <property type="entry name" value="TOPRIM_TopoIIB_SPO"/>
    <property type="match status" value="1"/>
</dbReference>
<dbReference type="Gene3D" id="3.40.1360.10">
    <property type="match status" value="1"/>
</dbReference>
<comment type="similarity">
    <text evidence="4 12">Belongs to the TOP6A family.</text>
</comment>
<keyword evidence="16" id="KW-1185">Reference proteome</keyword>
<evidence type="ECO:0000256" key="5">
    <source>
        <dbReference type="ARBA" id="ARBA00012895"/>
    </source>
</evidence>
<evidence type="ECO:0000256" key="10">
    <source>
        <dbReference type="ARBA" id="ARBA00023235"/>
    </source>
</evidence>
<feature type="domain" description="Spo11/DNA topoisomerase VI subunit A N-terminal" evidence="13">
    <location>
        <begin position="89"/>
        <end position="143"/>
    </location>
</feature>